<feature type="transmembrane region" description="Helical" evidence="1">
    <location>
        <begin position="34"/>
        <end position="56"/>
    </location>
</feature>
<evidence type="ECO:0000256" key="1">
    <source>
        <dbReference type="SAM" id="Phobius"/>
    </source>
</evidence>
<keyword evidence="1" id="KW-0812">Transmembrane</keyword>
<proteinExistence type="predicted"/>
<dbReference type="AlphaFoldDB" id="A0A2A8D4K1"/>
<evidence type="ECO:0000313" key="3">
    <source>
        <dbReference type="Proteomes" id="UP000219947"/>
    </source>
</evidence>
<comment type="caution">
    <text evidence="2">The sequence shown here is derived from an EMBL/GenBank/DDBJ whole genome shotgun (WGS) entry which is preliminary data.</text>
</comment>
<reference evidence="2" key="1">
    <citation type="submission" date="2017-10" db="EMBL/GenBank/DDBJ databases">
        <title>Kefir isolates.</title>
        <authorList>
            <person name="Kim Y."/>
            <person name="Blasche S."/>
        </authorList>
    </citation>
    <scope>NUCLEOTIDE SEQUENCE [LARGE SCALE GENOMIC DNA]</scope>
    <source>
        <strain evidence="2">OG2-2</strain>
    </source>
</reference>
<organism evidence="2 3">
    <name type="scientific">Rothia dentocariosa</name>
    <dbReference type="NCBI Taxonomy" id="2047"/>
    <lineage>
        <taxon>Bacteria</taxon>
        <taxon>Bacillati</taxon>
        <taxon>Actinomycetota</taxon>
        <taxon>Actinomycetes</taxon>
        <taxon>Micrococcales</taxon>
        <taxon>Micrococcaceae</taxon>
        <taxon>Rothia</taxon>
    </lineage>
</organism>
<name>A0A2A8D4K1_9MICC</name>
<keyword evidence="1" id="KW-0472">Membrane</keyword>
<dbReference type="Proteomes" id="UP000219947">
    <property type="component" value="Unassembled WGS sequence"/>
</dbReference>
<protein>
    <submittedName>
        <fullName evidence="2">Uncharacterized protein</fullName>
    </submittedName>
</protein>
<sequence>MNLKVGAWILGFIALAAFITVVLANGLTAVRWVAFGVATCAGFLSLGMVVTLALGWDDPTGKKAESH</sequence>
<dbReference type="RefSeq" id="WP_048778830.1">
    <property type="nucleotide sequence ID" value="NZ_CAUTDP010000026.1"/>
</dbReference>
<keyword evidence="3" id="KW-1185">Reference proteome</keyword>
<dbReference type="EMBL" id="PDEV01000004">
    <property type="protein sequence ID" value="PEN15800.1"/>
    <property type="molecule type" value="Genomic_DNA"/>
</dbReference>
<evidence type="ECO:0000313" key="2">
    <source>
        <dbReference type="EMBL" id="PEN15800.1"/>
    </source>
</evidence>
<gene>
    <name evidence="2" type="ORF">CRM92_09385</name>
</gene>
<keyword evidence="1" id="KW-1133">Transmembrane helix</keyword>
<accession>A0A2A8D4K1</accession>